<dbReference type="InterPro" id="IPR001584">
    <property type="entry name" value="Integrase_cat-core"/>
</dbReference>
<dbReference type="Pfam" id="PF13384">
    <property type="entry name" value="HTH_23"/>
    <property type="match status" value="1"/>
</dbReference>
<sequence length="387" mass="46136">MLKEKESLRQKAVELYEKQVPVTTIVRQLGKSKSWFYKWLKRYRTRDNEWYKEDSKRPKKRNNKTSREIELLVVETRKRLEGQPYHQYGPQAIFYELKAQGIDEPPPVWAIARILKRYDMVKNKSNRTYQPKGRTYLYSDFILCHQMDYIGPRYLKGGQGYYAHTIICQDSHFAQAIIQDNCTSHSTCENLIRFWKKAGIPDFLQMDNSISFWGSLRKPTALGKVIRLCLLYRVIPIFIPVREPWRNGIIEHFNRTFQSAVLSRNYTNINELKQSAKEFCEIHNRTHHYSSQEGMTPNQRMALLDYPLKKVSNEYKIPNYNFELEEGEIYVIRLIRSDLKFHLFGLSFKLPDEVQYEYVLGVILTVEHKLKIFKEQKCIAEFPFKLF</sequence>
<reference evidence="2" key="1">
    <citation type="journal article" date="2020" name="mSystems">
        <title>Genome- and Community-Level Interaction Insights into Carbon Utilization and Element Cycling Functions of Hydrothermarchaeota in Hydrothermal Sediment.</title>
        <authorList>
            <person name="Zhou Z."/>
            <person name="Liu Y."/>
            <person name="Xu W."/>
            <person name="Pan J."/>
            <person name="Luo Z.H."/>
            <person name="Li M."/>
        </authorList>
    </citation>
    <scope>NUCLEOTIDE SEQUENCE [LARGE SCALE GENOMIC DNA]</scope>
    <source>
        <strain evidence="2">HyVt-76</strain>
    </source>
</reference>
<dbReference type="Pfam" id="PF13683">
    <property type="entry name" value="rve_3"/>
    <property type="match status" value="1"/>
</dbReference>
<dbReference type="Gene3D" id="3.30.420.10">
    <property type="entry name" value="Ribonuclease H-like superfamily/Ribonuclease H"/>
    <property type="match status" value="1"/>
</dbReference>
<gene>
    <name evidence="2" type="ORF">ENL21_09345</name>
</gene>
<dbReference type="InterPro" id="IPR009057">
    <property type="entry name" value="Homeodomain-like_sf"/>
</dbReference>
<dbReference type="SUPFAM" id="SSF46689">
    <property type="entry name" value="Homeodomain-like"/>
    <property type="match status" value="1"/>
</dbReference>
<dbReference type="PROSITE" id="PS50994">
    <property type="entry name" value="INTEGRASE"/>
    <property type="match status" value="1"/>
</dbReference>
<proteinExistence type="predicted"/>
<feature type="domain" description="Integrase catalytic" evidence="1">
    <location>
        <begin position="127"/>
        <end position="305"/>
    </location>
</feature>
<dbReference type="InterPro" id="IPR012337">
    <property type="entry name" value="RNaseH-like_sf"/>
</dbReference>
<protein>
    <submittedName>
        <fullName evidence="2">Transposase</fullName>
    </submittedName>
</protein>
<dbReference type="AlphaFoldDB" id="A0A7V5H512"/>
<accession>A0A7V5H512</accession>
<organism evidence="2">
    <name type="scientific">Caldithrix abyssi</name>
    <dbReference type="NCBI Taxonomy" id="187145"/>
    <lineage>
        <taxon>Bacteria</taxon>
        <taxon>Pseudomonadati</taxon>
        <taxon>Calditrichota</taxon>
        <taxon>Calditrichia</taxon>
        <taxon>Calditrichales</taxon>
        <taxon>Calditrichaceae</taxon>
        <taxon>Caldithrix</taxon>
    </lineage>
</organism>
<name>A0A7V5H512_CALAY</name>
<dbReference type="EMBL" id="DRTD01000697">
    <property type="protein sequence ID" value="HHE55974.1"/>
    <property type="molecule type" value="Genomic_DNA"/>
</dbReference>
<dbReference type="InterPro" id="IPR036397">
    <property type="entry name" value="RNaseH_sf"/>
</dbReference>
<dbReference type="Proteomes" id="UP000886111">
    <property type="component" value="Unassembled WGS sequence"/>
</dbReference>
<dbReference type="Gene3D" id="1.10.10.60">
    <property type="entry name" value="Homeodomain-like"/>
    <property type="match status" value="1"/>
</dbReference>
<comment type="caution">
    <text evidence="2">The sequence shown here is derived from an EMBL/GenBank/DDBJ whole genome shotgun (WGS) entry which is preliminary data.</text>
</comment>
<dbReference type="SUPFAM" id="SSF53098">
    <property type="entry name" value="Ribonuclease H-like"/>
    <property type="match status" value="1"/>
</dbReference>
<dbReference type="GO" id="GO:0003676">
    <property type="term" value="F:nucleic acid binding"/>
    <property type="evidence" value="ECO:0007669"/>
    <property type="project" value="InterPro"/>
</dbReference>
<evidence type="ECO:0000313" key="2">
    <source>
        <dbReference type="EMBL" id="HHE55974.1"/>
    </source>
</evidence>
<evidence type="ECO:0000259" key="1">
    <source>
        <dbReference type="PROSITE" id="PS50994"/>
    </source>
</evidence>
<dbReference type="GO" id="GO:0015074">
    <property type="term" value="P:DNA integration"/>
    <property type="evidence" value="ECO:0007669"/>
    <property type="project" value="InterPro"/>
</dbReference>